<dbReference type="PANTHER" id="PTHR11012">
    <property type="entry name" value="PROTEIN KINASE-LIKE DOMAIN-CONTAINING"/>
    <property type="match status" value="1"/>
</dbReference>
<dbReference type="InterPro" id="IPR015897">
    <property type="entry name" value="CHK_kinase-like"/>
</dbReference>
<dbReference type="InterPro" id="IPR004119">
    <property type="entry name" value="EcKL"/>
</dbReference>
<keyword evidence="2" id="KW-1185">Reference proteome</keyword>
<evidence type="ECO:0000259" key="1">
    <source>
        <dbReference type="SMART" id="SM00587"/>
    </source>
</evidence>
<dbReference type="AlphaFoldDB" id="A0A6J1LPS7"/>
<dbReference type="OrthoDB" id="8250698at2759"/>
<feature type="domain" description="CHK kinase-like" evidence="1">
    <location>
        <begin position="139"/>
        <end position="329"/>
    </location>
</feature>
<dbReference type="Gene3D" id="3.90.1200.10">
    <property type="match status" value="1"/>
</dbReference>
<dbReference type="KEGG" id="dhe:111597534"/>
<dbReference type="GeneID" id="111597534"/>
<dbReference type="Proteomes" id="UP000504633">
    <property type="component" value="Unplaced"/>
</dbReference>
<accession>A0A6J1LPS7</accession>
<organism evidence="2 3">
    <name type="scientific">Drosophila hydei</name>
    <name type="common">Fruit fly</name>
    <dbReference type="NCBI Taxonomy" id="7224"/>
    <lineage>
        <taxon>Eukaryota</taxon>
        <taxon>Metazoa</taxon>
        <taxon>Ecdysozoa</taxon>
        <taxon>Arthropoda</taxon>
        <taxon>Hexapoda</taxon>
        <taxon>Insecta</taxon>
        <taxon>Pterygota</taxon>
        <taxon>Neoptera</taxon>
        <taxon>Endopterygota</taxon>
        <taxon>Diptera</taxon>
        <taxon>Brachycera</taxon>
        <taxon>Muscomorpha</taxon>
        <taxon>Ephydroidea</taxon>
        <taxon>Drosophilidae</taxon>
        <taxon>Drosophila</taxon>
    </lineage>
</organism>
<dbReference type="SMART" id="SM00587">
    <property type="entry name" value="CHK"/>
    <property type="match status" value="1"/>
</dbReference>
<sequence>MSNDDNYNSDELEAPAWLDKHFLQDALVKHFKKPSLIATESKISPASAKGDHYASVMFRATVQYSVQKRKFSKSLIIKTMPQAEGHKKEFLADSKIFQTEIAMFTEVLPKFEAILREAGEEIKFCATCVYHSLDPRPVIIFEDLVPQGYQVIRDRYATLTELRSVLGKLAKWQAVSFKLLKEQPGTFNELQFDLTTLSNFLEHDFMKTALPNFIDMISQEENLKEYRKYFEPMRENLLKRWQDVVREYRENRQSNAYYVLCHGDFHIRNTMFNNDGDCMLLDFQISYIGSIANDLHYAKYMLLGPDERKDRCDELLFYFFDTFVKTLLKIGYQGEMPSLVEFRRQIFDRRYSDYMLLTIFLPGSYNMRKGKDPGALLQDENLRKQLYQDKSYKQELEYLLPRMMHLGYFELPEQK</sequence>
<protein>
    <submittedName>
        <fullName evidence="3">Uncharacterized protein LOC111597534</fullName>
    </submittedName>
</protein>
<dbReference type="InterPro" id="IPR011009">
    <property type="entry name" value="Kinase-like_dom_sf"/>
</dbReference>
<proteinExistence type="predicted"/>
<evidence type="ECO:0000313" key="2">
    <source>
        <dbReference type="Proteomes" id="UP000504633"/>
    </source>
</evidence>
<gene>
    <name evidence="3" type="primary">LOC111597534</name>
</gene>
<dbReference type="Pfam" id="PF02958">
    <property type="entry name" value="EcKL"/>
    <property type="match status" value="1"/>
</dbReference>
<name>A0A6J1LPS7_DROHY</name>
<dbReference type="RefSeq" id="XP_023168080.2">
    <property type="nucleotide sequence ID" value="XM_023312312.2"/>
</dbReference>
<evidence type="ECO:0000313" key="3">
    <source>
        <dbReference type="RefSeq" id="XP_023168080.2"/>
    </source>
</evidence>
<dbReference type="PANTHER" id="PTHR11012:SF12">
    <property type="entry name" value="CHK KINASE-LIKE DOMAIN-CONTAINING PROTEIN-RELATED"/>
    <property type="match status" value="1"/>
</dbReference>
<reference evidence="3" key="1">
    <citation type="submission" date="2025-08" db="UniProtKB">
        <authorList>
            <consortium name="RefSeq"/>
        </authorList>
    </citation>
    <scope>IDENTIFICATION</scope>
    <source>
        <strain evidence="3">15085-1641.00</strain>
        <tissue evidence="3">Whole body</tissue>
    </source>
</reference>
<dbReference type="SUPFAM" id="SSF56112">
    <property type="entry name" value="Protein kinase-like (PK-like)"/>
    <property type="match status" value="1"/>
</dbReference>
<dbReference type="OMA" id="IKFCATC"/>